<keyword evidence="1" id="KW-1188">Viral release from host cell</keyword>
<dbReference type="PANTHER" id="PTHR37813">
    <property type="entry name" value="FELS-2 PROPHAGE PROTEIN"/>
    <property type="match status" value="1"/>
</dbReference>
<dbReference type="InterPro" id="IPR010090">
    <property type="entry name" value="Phage_tape_meas"/>
</dbReference>
<evidence type="ECO:0000256" key="3">
    <source>
        <dbReference type="SAM" id="Phobius"/>
    </source>
</evidence>
<evidence type="ECO:0000256" key="1">
    <source>
        <dbReference type="ARBA" id="ARBA00022612"/>
    </source>
</evidence>
<sequence length="1041" mass="110696">MAEVGTLRVSLGLDSANFTTSIEAVNRKIRLVDAEFKAATGGVKDFENSLEGLQIKAESLTQKLQLHEAKVAELKRRYEESAQTKGKDAAETEKLLIAYNKAVAEMKKTEAQLQQTNKEIEKQSDGFNKLERAVTQSLQKIDQQLKVIDSEFRAATAGIENFGSTSEQLRTKANSLAQTLELQKTKVSELKQLYDESVKAKGADAKETNDLLIAYNKATAEMKETEAQLRQLNQTIEQQATAWGQLQTKLNETGQRLQDVGNNLQSSGAQIAAPFGVASAAISGALGVSVKKSMDFEAQLSRVGAIAGATPNELEKLKQAALDLGSSTSKSATEVAQGMEIMGAMGYNTNQILAAMPGIIAAAEASGEDMALVADTVSSALNAFGLEAGEASRVADVLAQAANDSAAGIQDMQYTFKYAAPIAKTLGISLEELAAATEIMANNGIRGEQAGTTLRGALIRLSDPPKEAREALVSLGIQVTDAQGRMLPFGDIIGQLSEKTKNMSNAQKLAALSTIFGTEAASGMLTVVEAGSQKLDSLTKSLQNSSGASKEAAEKMKDNLKGALEELGGAIETAQISIGDALAPAIRVVAEALQGLFNAFNSLPDGMKQFIAIGAAISAVLLGIVASIGIVLSIVGTAMQGFGALASVLASAGGMAGVFSSAIAVITGPIGIAIGAIAGLVAIGVVLYKNWDEIKAFLSATWEGIKAVAVAVWDGLKTYFTTVFNIYKTIFTTVWEGIKTVVTTVWEGLKMAATAIFEGIKAYFTTVLNIYQTIFTTVWNAIKTAVVAVWNGLKTTATAIFNAIASFLSNLWDGVKNTATNVWNTIKTSVSNIVSSLSFAVQNTFNSLKSAISNIFSGVRNMLINIWEGIKNTARSWASSFVEIGKDLLRGIWNGMSNMADWLWDKVRSMLSGLTDKIKNFFGIRSPSRLFAEYGGYLSQGLAIGITDDAKLAENSVVDMAKRVAKAGQQIGNIALPSIKPATIQHVVETNVVGNVMSGASSEGPTIIIENMVVRNDEDIYRVSRELHTLIERSKRSRGLR</sequence>
<evidence type="ECO:0000313" key="5">
    <source>
        <dbReference type="EMBL" id="KJE27786.1"/>
    </source>
</evidence>
<dbReference type="AlphaFoldDB" id="A0A0D8BUE5"/>
<keyword evidence="3" id="KW-0812">Transmembrane</keyword>
<reference evidence="5 6" key="1">
    <citation type="submission" date="2015-01" db="EMBL/GenBank/DDBJ databases">
        <authorList>
            <person name="Filippidou S."/>
            <person name="Jeanneret N."/>
            <person name="Russel-Delif L."/>
            <person name="Junier T."/>
            <person name="Wunderlin T."/>
            <person name="Molina V."/>
            <person name="Johnson S.L."/>
            <person name="Davenport K.W."/>
            <person name="Chain P.S."/>
            <person name="Dorador C."/>
            <person name="Junier P."/>
        </authorList>
    </citation>
    <scope>NUCLEOTIDE SEQUENCE [LARGE SCALE GENOMIC DNA]</scope>
    <source>
        <strain evidence="5 6">Et7/4</strain>
    </source>
</reference>
<dbReference type="Gene3D" id="1.20.120.20">
    <property type="entry name" value="Apolipoprotein"/>
    <property type="match status" value="1"/>
</dbReference>
<feature type="transmembrane region" description="Helical" evidence="3">
    <location>
        <begin position="670"/>
        <end position="688"/>
    </location>
</feature>
<feature type="coiled-coil region" evidence="2">
    <location>
        <begin position="43"/>
        <end position="133"/>
    </location>
</feature>
<feature type="transmembrane region" description="Helical" evidence="3">
    <location>
        <begin position="642"/>
        <end position="664"/>
    </location>
</feature>
<feature type="domain" description="Phage tail tape measure protein" evidence="4">
    <location>
        <begin position="319"/>
        <end position="517"/>
    </location>
</feature>
<dbReference type="OrthoDB" id="28713at2"/>
<evidence type="ECO:0000313" key="6">
    <source>
        <dbReference type="Proteomes" id="UP000032522"/>
    </source>
</evidence>
<dbReference type="Pfam" id="PF10145">
    <property type="entry name" value="PhageMin_Tail"/>
    <property type="match status" value="1"/>
</dbReference>
<dbReference type="PATRIC" id="fig|1462.6.peg.2930"/>
<dbReference type="EMBL" id="JYBP01000003">
    <property type="protein sequence ID" value="KJE27786.1"/>
    <property type="molecule type" value="Genomic_DNA"/>
</dbReference>
<keyword evidence="2" id="KW-0175">Coiled coil</keyword>
<protein>
    <submittedName>
        <fullName evidence="5">Phage tail tape measure protein, TP901 family, core region</fullName>
    </submittedName>
</protein>
<evidence type="ECO:0000256" key="2">
    <source>
        <dbReference type="SAM" id="Coils"/>
    </source>
</evidence>
<proteinExistence type="predicted"/>
<name>A0A0D8BUE5_GEOKU</name>
<feature type="coiled-coil region" evidence="2">
    <location>
        <begin position="215"/>
        <end position="242"/>
    </location>
</feature>
<keyword evidence="3" id="KW-0472">Membrane</keyword>
<dbReference type="PANTHER" id="PTHR37813:SF1">
    <property type="entry name" value="FELS-2 PROPHAGE PROTEIN"/>
    <property type="match status" value="1"/>
</dbReference>
<organism evidence="5 6">
    <name type="scientific">Geobacillus kaustophilus</name>
    <dbReference type="NCBI Taxonomy" id="1462"/>
    <lineage>
        <taxon>Bacteria</taxon>
        <taxon>Bacillati</taxon>
        <taxon>Bacillota</taxon>
        <taxon>Bacilli</taxon>
        <taxon>Bacillales</taxon>
        <taxon>Anoxybacillaceae</taxon>
        <taxon>Geobacillus</taxon>
        <taxon>Geobacillus thermoleovorans group</taxon>
    </lineage>
</organism>
<dbReference type="RefSeq" id="WP_052524517.1">
    <property type="nucleotide sequence ID" value="NZ_JYBP01000003.1"/>
</dbReference>
<keyword evidence="3" id="KW-1133">Transmembrane helix</keyword>
<accession>A0A0D8BUE5</accession>
<dbReference type="NCBIfam" id="TIGR01760">
    <property type="entry name" value="tape_meas_TP901"/>
    <property type="match status" value="1"/>
</dbReference>
<comment type="caution">
    <text evidence="5">The sequence shown here is derived from an EMBL/GenBank/DDBJ whole genome shotgun (WGS) entry which is preliminary data.</text>
</comment>
<gene>
    <name evidence="5" type="ORF">LG52_2622</name>
</gene>
<dbReference type="Proteomes" id="UP000032522">
    <property type="component" value="Unassembled WGS sequence"/>
</dbReference>
<evidence type="ECO:0000259" key="4">
    <source>
        <dbReference type="Pfam" id="PF10145"/>
    </source>
</evidence>
<feature type="transmembrane region" description="Helical" evidence="3">
    <location>
        <begin position="610"/>
        <end position="635"/>
    </location>
</feature>